<dbReference type="EMBL" id="CAJJDN010000014">
    <property type="protein sequence ID" value="CAD8060622.1"/>
    <property type="molecule type" value="Genomic_DNA"/>
</dbReference>
<evidence type="ECO:0000313" key="4">
    <source>
        <dbReference type="Proteomes" id="UP000692954"/>
    </source>
</evidence>
<feature type="compositionally biased region" description="Polar residues" evidence="2">
    <location>
        <begin position="227"/>
        <end position="237"/>
    </location>
</feature>
<dbReference type="Proteomes" id="UP000692954">
    <property type="component" value="Unassembled WGS sequence"/>
</dbReference>
<feature type="compositionally biased region" description="Low complexity" evidence="2">
    <location>
        <begin position="213"/>
        <end position="226"/>
    </location>
</feature>
<comment type="caution">
    <text evidence="3">The sequence shown here is derived from an EMBL/GenBank/DDBJ whole genome shotgun (WGS) entry which is preliminary data.</text>
</comment>
<protein>
    <submittedName>
        <fullName evidence="3">Uncharacterized protein</fullName>
    </submittedName>
</protein>
<keyword evidence="4" id="KW-1185">Reference proteome</keyword>
<feature type="compositionally biased region" description="Pro residues" evidence="2">
    <location>
        <begin position="203"/>
        <end position="212"/>
    </location>
</feature>
<accession>A0A8S1L4Y0</accession>
<dbReference type="AlphaFoldDB" id="A0A8S1L4Y0"/>
<feature type="region of interest" description="Disordered" evidence="2">
    <location>
        <begin position="191"/>
        <end position="267"/>
    </location>
</feature>
<organism evidence="3 4">
    <name type="scientific">Paramecium sonneborni</name>
    <dbReference type="NCBI Taxonomy" id="65129"/>
    <lineage>
        <taxon>Eukaryota</taxon>
        <taxon>Sar</taxon>
        <taxon>Alveolata</taxon>
        <taxon>Ciliophora</taxon>
        <taxon>Intramacronucleata</taxon>
        <taxon>Oligohymenophorea</taxon>
        <taxon>Peniculida</taxon>
        <taxon>Parameciidae</taxon>
        <taxon>Paramecium</taxon>
    </lineage>
</organism>
<gene>
    <name evidence="3" type="ORF">PSON_ATCC_30995.1.T0140377</name>
</gene>
<feature type="compositionally biased region" description="Polar residues" evidence="2">
    <location>
        <begin position="256"/>
        <end position="267"/>
    </location>
</feature>
<dbReference type="OrthoDB" id="306981at2759"/>
<evidence type="ECO:0000256" key="2">
    <source>
        <dbReference type="SAM" id="MobiDB-lite"/>
    </source>
</evidence>
<sequence length="267" mass="31580">MYQPQFQVQQSQFESPPVLYSQSQPMMISNQNNMTYQMVNLGAGAIMQRLKQRQEEEMLVDLLAKQNELIAQLTEDFNWRMDKRKQQMEQELEELEKKTVIARQKKAEQDYLYKLNRQLNFGIQRIKEQELKKLVFPKAIQLGMKVPSIQNHEALEQVYPNLRMQKKESIDEEVQANIDLEFSNPYRQFVNPNFPQYTTPMLPFSPPQPPQQYQPQFNQQQQNNNQDDGTSPQFKRNSQIQKKKSQESQRSSQKSLGSQNSKKSQKN</sequence>
<feature type="coiled-coil region" evidence="1">
    <location>
        <begin position="78"/>
        <end position="105"/>
    </location>
</feature>
<proteinExistence type="predicted"/>
<evidence type="ECO:0000256" key="1">
    <source>
        <dbReference type="SAM" id="Coils"/>
    </source>
</evidence>
<name>A0A8S1L4Y0_9CILI</name>
<reference evidence="3" key="1">
    <citation type="submission" date="2021-01" db="EMBL/GenBank/DDBJ databases">
        <authorList>
            <consortium name="Genoscope - CEA"/>
            <person name="William W."/>
        </authorList>
    </citation>
    <scope>NUCLEOTIDE SEQUENCE</scope>
</reference>
<keyword evidence="1" id="KW-0175">Coiled coil</keyword>
<evidence type="ECO:0000313" key="3">
    <source>
        <dbReference type="EMBL" id="CAD8060622.1"/>
    </source>
</evidence>